<dbReference type="PROSITE" id="PS51278">
    <property type="entry name" value="GATASE_TYPE_2"/>
    <property type="match status" value="1"/>
</dbReference>
<dbReference type="EC" id="6.3.5.4" evidence="3"/>
<dbReference type="InterPro" id="IPR051786">
    <property type="entry name" value="ASN_synthetase/amidase"/>
</dbReference>
<evidence type="ECO:0000313" key="10">
    <source>
        <dbReference type="EMBL" id="SJZ50107.1"/>
    </source>
</evidence>
<keyword evidence="4 8" id="KW-0547">Nucleotide-binding</keyword>
<dbReference type="GO" id="GO:0006529">
    <property type="term" value="P:asparagine biosynthetic process"/>
    <property type="evidence" value="ECO:0007669"/>
    <property type="project" value="InterPro"/>
</dbReference>
<dbReference type="Pfam" id="PF13537">
    <property type="entry name" value="GATase_7"/>
    <property type="match status" value="1"/>
</dbReference>
<name>A0A1T4L696_9BACT</name>
<dbReference type="InterPro" id="IPR033738">
    <property type="entry name" value="AsnB_N"/>
</dbReference>
<dbReference type="PANTHER" id="PTHR43284">
    <property type="entry name" value="ASPARAGINE SYNTHETASE (GLUTAMINE-HYDROLYZING)"/>
    <property type="match status" value="1"/>
</dbReference>
<dbReference type="GO" id="GO:0005524">
    <property type="term" value="F:ATP binding"/>
    <property type="evidence" value="ECO:0007669"/>
    <property type="project" value="UniProtKB-KW"/>
</dbReference>
<evidence type="ECO:0000256" key="5">
    <source>
        <dbReference type="ARBA" id="ARBA00022840"/>
    </source>
</evidence>
<keyword evidence="6" id="KW-0315">Glutamine amidotransferase</keyword>
<dbReference type="Gene3D" id="3.60.20.10">
    <property type="entry name" value="Glutamine Phosphoribosylpyrophosphate, subunit 1, domain 1"/>
    <property type="match status" value="1"/>
</dbReference>
<feature type="domain" description="Glutamine amidotransferase type-2" evidence="9">
    <location>
        <begin position="2"/>
        <end position="213"/>
    </location>
</feature>
<evidence type="ECO:0000256" key="8">
    <source>
        <dbReference type="PIRSR" id="PIRSR001589-2"/>
    </source>
</evidence>
<dbReference type="Gene3D" id="3.40.50.620">
    <property type="entry name" value="HUPs"/>
    <property type="match status" value="1"/>
</dbReference>
<dbReference type="SUPFAM" id="SSF56235">
    <property type="entry name" value="N-terminal nucleophile aminohydrolases (Ntn hydrolases)"/>
    <property type="match status" value="1"/>
</dbReference>
<dbReference type="InterPro" id="IPR017932">
    <property type="entry name" value="GATase_2_dom"/>
</dbReference>
<evidence type="ECO:0000313" key="11">
    <source>
        <dbReference type="Proteomes" id="UP000190888"/>
    </source>
</evidence>
<dbReference type="InterPro" id="IPR006426">
    <property type="entry name" value="Asn_synth_AEB"/>
</dbReference>
<evidence type="ECO:0000256" key="4">
    <source>
        <dbReference type="ARBA" id="ARBA00022741"/>
    </source>
</evidence>
<evidence type="ECO:0000256" key="2">
    <source>
        <dbReference type="ARBA" id="ARBA00005752"/>
    </source>
</evidence>
<gene>
    <name evidence="10" type="ORF">SAMN04488132_102320</name>
</gene>
<dbReference type="RefSeq" id="WP_176112900.1">
    <property type="nucleotide sequence ID" value="NZ_FUWH01000002.1"/>
</dbReference>
<evidence type="ECO:0000256" key="1">
    <source>
        <dbReference type="ARBA" id="ARBA00005187"/>
    </source>
</evidence>
<feature type="binding site" evidence="8">
    <location>
        <position position="100"/>
    </location>
    <ligand>
        <name>L-glutamine</name>
        <dbReference type="ChEBI" id="CHEBI:58359"/>
    </ligand>
</feature>
<dbReference type="CDD" id="cd00712">
    <property type="entry name" value="AsnB"/>
    <property type="match status" value="1"/>
</dbReference>
<evidence type="ECO:0000256" key="3">
    <source>
        <dbReference type="ARBA" id="ARBA00012737"/>
    </source>
</evidence>
<dbReference type="PANTHER" id="PTHR43284:SF1">
    <property type="entry name" value="ASPARAGINE SYNTHETASE"/>
    <property type="match status" value="1"/>
</dbReference>
<dbReference type="EMBL" id="FUWH01000002">
    <property type="protein sequence ID" value="SJZ50107.1"/>
    <property type="molecule type" value="Genomic_DNA"/>
</dbReference>
<comment type="pathway">
    <text evidence="1">Amino-acid biosynthesis; L-asparagine biosynthesis; L-asparagine from L-aspartate (L-Gln route): step 1/1.</text>
</comment>
<proteinExistence type="inferred from homology"/>
<dbReference type="GO" id="GO:0004066">
    <property type="term" value="F:asparagine synthase (glutamine-hydrolyzing) activity"/>
    <property type="evidence" value="ECO:0007669"/>
    <property type="project" value="UniProtKB-EC"/>
</dbReference>
<keyword evidence="11" id="KW-1185">Reference proteome</keyword>
<dbReference type="InterPro" id="IPR001962">
    <property type="entry name" value="Asn_synthase"/>
</dbReference>
<accession>A0A1T4L696</accession>
<evidence type="ECO:0000259" key="9">
    <source>
        <dbReference type="PROSITE" id="PS51278"/>
    </source>
</evidence>
<dbReference type="Pfam" id="PF00733">
    <property type="entry name" value="Asn_synthase"/>
    <property type="match status" value="1"/>
</dbReference>
<organism evidence="10 11">
    <name type="scientific">Sediminibacterium ginsengisoli</name>
    <dbReference type="NCBI Taxonomy" id="413434"/>
    <lineage>
        <taxon>Bacteria</taxon>
        <taxon>Pseudomonadati</taxon>
        <taxon>Bacteroidota</taxon>
        <taxon>Chitinophagia</taxon>
        <taxon>Chitinophagales</taxon>
        <taxon>Chitinophagaceae</taxon>
        <taxon>Sediminibacterium</taxon>
    </lineage>
</organism>
<comment type="similarity">
    <text evidence="2">Belongs to the asparagine synthetase family.</text>
</comment>
<protein>
    <recommendedName>
        <fullName evidence="3">asparagine synthase (glutamine-hydrolyzing)</fullName>
        <ecNumber evidence="3">6.3.5.4</ecNumber>
    </recommendedName>
</protein>
<dbReference type="SUPFAM" id="SSF52402">
    <property type="entry name" value="Adenine nucleotide alpha hydrolases-like"/>
    <property type="match status" value="1"/>
</dbReference>
<keyword evidence="5 8" id="KW-0067">ATP-binding</keyword>
<dbReference type="InterPro" id="IPR029055">
    <property type="entry name" value="Ntn_hydrolases_N"/>
</dbReference>
<comment type="catalytic activity">
    <reaction evidence="7">
        <text>L-aspartate + L-glutamine + ATP + H2O = L-asparagine + L-glutamate + AMP + diphosphate + H(+)</text>
        <dbReference type="Rhea" id="RHEA:12228"/>
        <dbReference type="ChEBI" id="CHEBI:15377"/>
        <dbReference type="ChEBI" id="CHEBI:15378"/>
        <dbReference type="ChEBI" id="CHEBI:29985"/>
        <dbReference type="ChEBI" id="CHEBI:29991"/>
        <dbReference type="ChEBI" id="CHEBI:30616"/>
        <dbReference type="ChEBI" id="CHEBI:33019"/>
        <dbReference type="ChEBI" id="CHEBI:58048"/>
        <dbReference type="ChEBI" id="CHEBI:58359"/>
        <dbReference type="ChEBI" id="CHEBI:456215"/>
        <dbReference type="EC" id="6.3.5.4"/>
    </reaction>
</comment>
<reference evidence="10 11" key="1">
    <citation type="submission" date="2017-02" db="EMBL/GenBank/DDBJ databases">
        <authorList>
            <person name="Peterson S.W."/>
        </authorList>
    </citation>
    <scope>NUCLEOTIDE SEQUENCE [LARGE SCALE GENOMIC DNA]</scope>
    <source>
        <strain evidence="10 11">DSM 22335</strain>
    </source>
</reference>
<evidence type="ECO:0000256" key="6">
    <source>
        <dbReference type="ARBA" id="ARBA00022962"/>
    </source>
</evidence>
<dbReference type="STRING" id="413434.SAMN04488132_102320"/>
<sequence>MSTIFGKCNIDKQPVLTDEAVLMKVALDHWNADASGIWADEQTMLGQLTLFNTPESFHEKLPFTDAVSGMTIVADARIDNREELFRKLGVMQDERPQLADSILILKAYCKYGEECLSHFVGDFTFAIWDPSEQKLFCVRDHVGIKPLFYYSDDHFFAFASEKKGLLAIPGIKQKANHDYLMKMVGFIDHNEAETSYEGISRLPPGHFVSIQGKCLKLTKYWELDTEQEIIYKDPRDYVHAFKELFDEAIKCRLRSAFTVGAELSGGLDSSGITCIAARMLHEEGKKIATFSYGFDEKSKTFYHNTEDLIEEHFADEVIAFANVDKVIKIREDGYSNFMEEIDLALRINDGPGVLLPWHDPLKKKVVEENVRVLLSGFPGDQMVTSYAEGYFFEHFEKKRYRTFLKEAKREMGAMKALALLFKATADCYLEKSLTAYRKKRFIQNHRNLPGNFLTPTLSHAEYQRLVKDPPGWPRSYRRLQKMSLQKILVSNRPETEDRNSLLYKSETRFPMADRRLLQFMLSIPAGQKANATGGRLLYRKSMAAVIPESIIRRTDKESLIHPFVLPNWIRDQGSIAAWLKQAGLPERLPYVNFDKLMAGYSLDNDRDYFILNGRMNRKRLHCIVRWLEKNNL</sequence>
<dbReference type="Proteomes" id="UP000190888">
    <property type="component" value="Unassembled WGS sequence"/>
</dbReference>
<evidence type="ECO:0000256" key="7">
    <source>
        <dbReference type="ARBA" id="ARBA00048741"/>
    </source>
</evidence>
<feature type="binding site" evidence="8">
    <location>
        <begin position="375"/>
        <end position="376"/>
    </location>
    <ligand>
        <name>ATP</name>
        <dbReference type="ChEBI" id="CHEBI:30616"/>
    </ligand>
</feature>
<dbReference type="PIRSF" id="PIRSF001589">
    <property type="entry name" value="Asn_synthetase_glu-h"/>
    <property type="match status" value="1"/>
</dbReference>
<dbReference type="AlphaFoldDB" id="A0A1T4L696"/>
<dbReference type="InterPro" id="IPR014729">
    <property type="entry name" value="Rossmann-like_a/b/a_fold"/>
</dbReference>